<dbReference type="SUPFAM" id="SSF55781">
    <property type="entry name" value="GAF domain-like"/>
    <property type="match status" value="1"/>
</dbReference>
<dbReference type="GO" id="GO:0003677">
    <property type="term" value="F:DNA binding"/>
    <property type="evidence" value="ECO:0007669"/>
    <property type="project" value="UniProtKB-KW"/>
</dbReference>
<keyword evidence="1" id="KW-0805">Transcription regulation</keyword>
<evidence type="ECO:0000313" key="7">
    <source>
        <dbReference type="Proteomes" id="UP000292704"/>
    </source>
</evidence>
<proteinExistence type="predicted"/>
<protein>
    <submittedName>
        <fullName evidence="6">IclR family transcriptional regulator</fullName>
    </submittedName>
</protein>
<dbReference type="OrthoDB" id="14763at2157"/>
<keyword evidence="3" id="KW-0804">Transcription</keyword>
<evidence type="ECO:0000256" key="3">
    <source>
        <dbReference type="ARBA" id="ARBA00023163"/>
    </source>
</evidence>
<dbReference type="EMBL" id="SHMR01000003">
    <property type="protein sequence ID" value="RZH67846.1"/>
    <property type="molecule type" value="Genomic_DNA"/>
</dbReference>
<sequence length="259" mass="28517">MTDNGPRPVKTTKTSLALVRAVRDSDGATLSELANRLDLAKSTVHNHLHTLVDEGFLVRDSDTYHVGLQFLPFSEHARNRDPLYSTARQRVYSLAEKTGNEADFIVEENGRAYTLEYAIGESTARGLSESSPFRAGNRFHMHNCASGKAMLALLSDERVREILDRWGLPATTAHTITDESTLFDELETIRRRGYATNDEELIDGYRSIGAAITGPDDAVIGAFSVGGPAYRLAVDESSTREIAQLLLDEVDSLESELSL</sequence>
<reference evidence="6 7" key="1">
    <citation type="submission" date="2019-02" db="EMBL/GenBank/DDBJ databases">
        <title>Genome analysis provides insights into bioremediation potentialities and Haloocin production by Natrinema altunense strain 4.1R isolated from Chott Douz in Tunisian desert.</title>
        <authorList>
            <person name="Najjari A."/>
            <person name="Youssef N."/>
            <person name="Ben Dhia O."/>
            <person name="Ferjani R."/>
            <person name="El Hidri D."/>
            <person name="Ouzari H.I."/>
            <person name="Cherif A."/>
        </authorList>
    </citation>
    <scope>NUCLEOTIDE SEQUENCE [LARGE SCALE GENOMIC DNA]</scope>
    <source>
        <strain evidence="6 7">4.1R</strain>
    </source>
</reference>
<dbReference type="PANTHER" id="PTHR30136">
    <property type="entry name" value="HELIX-TURN-HELIX TRANSCRIPTIONAL REGULATOR, ICLR FAMILY"/>
    <property type="match status" value="1"/>
</dbReference>
<feature type="domain" description="IclR-ED" evidence="5">
    <location>
        <begin position="69"/>
        <end position="259"/>
    </location>
</feature>
<dbReference type="InterPro" id="IPR036388">
    <property type="entry name" value="WH-like_DNA-bd_sf"/>
</dbReference>
<feature type="domain" description="HTH iclR-type" evidence="4">
    <location>
        <begin position="9"/>
        <end position="68"/>
    </location>
</feature>
<dbReference type="Gene3D" id="3.30.450.40">
    <property type="match status" value="1"/>
</dbReference>
<dbReference type="Proteomes" id="UP000292704">
    <property type="component" value="Unassembled WGS sequence"/>
</dbReference>
<dbReference type="InterPro" id="IPR011991">
    <property type="entry name" value="ArsR-like_HTH"/>
</dbReference>
<dbReference type="Pfam" id="PF01614">
    <property type="entry name" value="IclR_C"/>
    <property type="match status" value="1"/>
</dbReference>
<evidence type="ECO:0000256" key="1">
    <source>
        <dbReference type="ARBA" id="ARBA00023015"/>
    </source>
</evidence>
<dbReference type="InterPro" id="IPR050707">
    <property type="entry name" value="HTH_MetabolicPath_Reg"/>
</dbReference>
<accession>A0A482Y257</accession>
<dbReference type="InterPro" id="IPR014757">
    <property type="entry name" value="Tscrpt_reg_IclR_C"/>
</dbReference>
<gene>
    <name evidence="6" type="ORF">ELS17_09970</name>
</gene>
<dbReference type="Pfam" id="PF09339">
    <property type="entry name" value="HTH_IclR"/>
    <property type="match status" value="1"/>
</dbReference>
<dbReference type="PROSITE" id="PS51077">
    <property type="entry name" value="HTH_ICLR"/>
    <property type="match status" value="1"/>
</dbReference>
<dbReference type="PANTHER" id="PTHR30136:SF35">
    <property type="entry name" value="HTH-TYPE TRANSCRIPTIONAL REGULATOR RV1719"/>
    <property type="match status" value="1"/>
</dbReference>
<evidence type="ECO:0000259" key="5">
    <source>
        <dbReference type="PROSITE" id="PS51078"/>
    </source>
</evidence>
<name>A0A482Y257_9EURY</name>
<dbReference type="AlphaFoldDB" id="A0A482Y257"/>
<dbReference type="RefSeq" id="WP_130170565.1">
    <property type="nucleotide sequence ID" value="NZ_SHMR01000003.1"/>
</dbReference>
<dbReference type="SMART" id="SM00346">
    <property type="entry name" value="HTH_ICLR"/>
    <property type="match status" value="1"/>
</dbReference>
<dbReference type="InterPro" id="IPR036390">
    <property type="entry name" value="WH_DNA-bd_sf"/>
</dbReference>
<dbReference type="SUPFAM" id="SSF46785">
    <property type="entry name" value="Winged helix' DNA-binding domain"/>
    <property type="match status" value="1"/>
</dbReference>
<evidence type="ECO:0000256" key="2">
    <source>
        <dbReference type="ARBA" id="ARBA00023125"/>
    </source>
</evidence>
<dbReference type="GO" id="GO:0003700">
    <property type="term" value="F:DNA-binding transcription factor activity"/>
    <property type="evidence" value="ECO:0007669"/>
    <property type="project" value="TreeGrafter"/>
</dbReference>
<dbReference type="Gene3D" id="1.10.10.10">
    <property type="entry name" value="Winged helix-like DNA-binding domain superfamily/Winged helix DNA-binding domain"/>
    <property type="match status" value="1"/>
</dbReference>
<evidence type="ECO:0000259" key="4">
    <source>
        <dbReference type="PROSITE" id="PS51077"/>
    </source>
</evidence>
<evidence type="ECO:0000313" key="6">
    <source>
        <dbReference type="EMBL" id="RZH67846.1"/>
    </source>
</evidence>
<organism evidence="6 7">
    <name type="scientific">Natrinema altunense</name>
    <dbReference type="NCBI Taxonomy" id="222984"/>
    <lineage>
        <taxon>Archaea</taxon>
        <taxon>Methanobacteriati</taxon>
        <taxon>Methanobacteriota</taxon>
        <taxon>Stenosarchaea group</taxon>
        <taxon>Halobacteria</taxon>
        <taxon>Halobacteriales</taxon>
        <taxon>Natrialbaceae</taxon>
        <taxon>Natrinema</taxon>
    </lineage>
</organism>
<keyword evidence="2" id="KW-0238">DNA-binding</keyword>
<comment type="caution">
    <text evidence="6">The sequence shown here is derived from an EMBL/GenBank/DDBJ whole genome shotgun (WGS) entry which is preliminary data.</text>
</comment>
<dbReference type="InterPro" id="IPR029016">
    <property type="entry name" value="GAF-like_dom_sf"/>
</dbReference>
<dbReference type="GO" id="GO:0045892">
    <property type="term" value="P:negative regulation of DNA-templated transcription"/>
    <property type="evidence" value="ECO:0007669"/>
    <property type="project" value="TreeGrafter"/>
</dbReference>
<dbReference type="InterPro" id="IPR005471">
    <property type="entry name" value="Tscrpt_reg_IclR_N"/>
</dbReference>
<dbReference type="PROSITE" id="PS51078">
    <property type="entry name" value="ICLR_ED"/>
    <property type="match status" value="1"/>
</dbReference>
<dbReference type="CDD" id="cd00090">
    <property type="entry name" value="HTH_ARSR"/>
    <property type="match status" value="1"/>
</dbReference>